<dbReference type="EnsemblFungi" id="CEF76807">
    <property type="protein sequence ID" value="CEF76807"/>
    <property type="gene ID" value="FGRRES_13361"/>
</dbReference>
<dbReference type="VEuPathDB" id="FungiDB:FGRAMPH1_01G10009"/>
<protein>
    <submittedName>
        <fullName evidence="1">Chromosome 2, complete genome</fullName>
    </submittedName>
</protein>
<dbReference type="KEGG" id="fgr:FGSG_13361"/>
<dbReference type="AlphaFoldDB" id="I1S931"/>
<dbReference type="HOGENOM" id="CLU_1981778_0_0_1"/>
<organism evidence="1 3">
    <name type="scientific">Gibberella zeae (strain ATCC MYA-4620 / CBS 123657 / FGSC 9075 / NRRL 31084 / PH-1)</name>
    <name type="common">Wheat head blight fungus</name>
    <name type="synonym">Fusarium graminearum</name>
    <dbReference type="NCBI Taxonomy" id="229533"/>
    <lineage>
        <taxon>Eukaryota</taxon>
        <taxon>Fungi</taxon>
        <taxon>Dikarya</taxon>
        <taxon>Ascomycota</taxon>
        <taxon>Pezizomycotina</taxon>
        <taxon>Sordariomycetes</taxon>
        <taxon>Hypocreomycetidae</taxon>
        <taxon>Hypocreales</taxon>
        <taxon>Nectriaceae</taxon>
        <taxon>Fusarium</taxon>
    </lineage>
</organism>
<keyword evidence="3" id="KW-1185">Reference proteome</keyword>
<sequence length="126" mass="13412">MSGDGAPVDKCLTIQHGHQLIRIGLKPSASSLSAVVKISIPTLLQSLLTTRRPTSTDEGWIGSLVTESHRMRADGLILPSMVSKPSNIALVNTTLSRLSSTISFDTSYHVRSIAYKVLPGIAASLT</sequence>
<reference evidence="2 3" key="1">
    <citation type="journal article" date="2007" name="Science">
        <title>The Fusarium graminearum genome reveals a link between localized polymorphism and pathogen specialization.</title>
        <authorList>
            <person name="Cuomo C.A."/>
            <person name="Gueldener U."/>
            <person name="Xu J.-R."/>
            <person name="Trail F."/>
            <person name="Turgeon B.G."/>
            <person name="Di Pietro A."/>
            <person name="Walton J.D."/>
            <person name="Ma L.-J."/>
            <person name="Baker S.E."/>
            <person name="Rep M."/>
            <person name="Adam G."/>
            <person name="Antoniw J."/>
            <person name="Baldwin T."/>
            <person name="Calvo S.E."/>
            <person name="Chang Y.-L."/>
            <person name="DeCaprio D."/>
            <person name="Gale L.R."/>
            <person name="Gnerre S."/>
            <person name="Goswami R.S."/>
            <person name="Hammond-Kosack K."/>
            <person name="Harris L.J."/>
            <person name="Hilburn K."/>
            <person name="Kennell J.C."/>
            <person name="Kroken S."/>
            <person name="Magnuson J.K."/>
            <person name="Mannhaupt G."/>
            <person name="Mauceli E.W."/>
            <person name="Mewes H.-W."/>
            <person name="Mitterbauer R."/>
            <person name="Muehlbauer G."/>
            <person name="Muensterkoetter M."/>
            <person name="Nelson D."/>
            <person name="O'Donnell K."/>
            <person name="Ouellet T."/>
            <person name="Qi W."/>
            <person name="Quesneville H."/>
            <person name="Roncero M.I.G."/>
            <person name="Seong K.-Y."/>
            <person name="Tetko I.V."/>
            <person name="Urban M."/>
            <person name="Waalwijk C."/>
            <person name="Ward T.J."/>
            <person name="Yao J."/>
            <person name="Birren B.W."/>
            <person name="Kistler H.C."/>
        </authorList>
    </citation>
    <scope>NUCLEOTIDE SEQUENCE [LARGE SCALE GENOMIC DNA]</scope>
    <source>
        <strain evidence="3">ATCC MYA-4620 / CBS 123657 / FGSC 9075 / NRRL 31084 / PH-1</strain>
        <strain evidence="2">PH-1 / ATCC MYA-4620 / FGSC 9075 / NRRL 31084</strain>
    </source>
</reference>
<accession>I1S931</accession>
<proteinExistence type="predicted"/>
<dbReference type="EMBL" id="HG970333">
    <property type="protein sequence ID" value="CEF76807.1"/>
    <property type="molecule type" value="Genomic_DNA"/>
</dbReference>
<dbReference type="InParanoid" id="I1S931"/>
<dbReference type="Proteomes" id="UP000070720">
    <property type="component" value="Chromosome 2"/>
</dbReference>
<evidence type="ECO:0000313" key="3">
    <source>
        <dbReference type="Proteomes" id="UP000070720"/>
    </source>
</evidence>
<name>I1S931_GIBZE</name>
<evidence type="ECO:0000313" key="2">
    <source>
        <dbReference type="EnsemblFungi" id="CEF76807"/>
    </source>
</evidence>
<reference evidence="1 3" key="3">
    <citation type="journal article" date="2015" name="BMC Genomics">
        <title>The completed genome sequence of the pathogenic ascomycete fungus Fusarium graminearum.</title>
        <authorList>
            <person name="King R."/>
            <person name="Urban M."/>
            <person name="Hammond-Kosack M.C."/>
            <person name="Hassani-Pak K."/>
            <person name="Hammond-Kosack K.E."/>
        </authorList>
    </citation>
    <scope>NUCLEOTIDE SEQUENCE [LARGE SCALE GENOMIC DNA]</scope>
    <source>
        <strain evidence="3">ATCC MYA-4620 / CBS 123657 / FGSC 9075 / NRRL 31084 / PH-1</strain>
        <strain evidence="1">PH-1</strain>
    </source>
</reference>
<reference evidence="2 3" key="2">
    <citation type="journal article" date="2010" name="Nature">
        <title>Comparative genomics reveals mobile pathogenicity chromosomes in Fusarium.</title>
        <authorList>
            <person name="Ma L.J."/>
            <person name="van der Does H.C."/>
            <person name="Borkovich K.A."/>
            <person name="Coleman J.J."/>
            <person name="Daboussi M.J."/>
            <person name="Di Pietro A."/>
            <person name="Dufresne M."/>
            <person name="Freitag M."/>
            <person name="Grabherr M."/>
            <person name="Henrissat B."/>
            <person name="Houterman P.M."/>
            <person name="Kang S."/>
            <person name="Shim W.B."/>
            <person name="Woloshuk C."/>
            <person name="Xie X."/>
            <person name="Xu J.R."/>
            <person name="Antoniw J."/>
            <person name="Baker S.E."/>
            <person name="Bluhm B.H."/>
            <person name="Breakspear A."/>
            <person name="Brown D.W."/>
            <person name="Butchko R.A."/>
            <person name="Chapman S."/>
            <person name="Coulson R."/>
            <person name="Coutinho P.M."/>
            <person name="Danchin E.G."/>
            <person name="Diener A."/>
            <person name="Gale L.R."/>
            <person name="Gardiner D.M."/>
            <person name="Goff S."/>
            <person name="Hammond-Kosack K.E."/>
            <person name="Hilburn K."/>
            <person name="Hua-Van A."/>
            <person name="Jonkers W."/>
            <person name="Kazan K."/>
            <person name="Kodira C.D."/>
            <person name="Koehrsen M."/>
            <person name="Kumar L."/>
            <person name="Lee Y.H."/>
            <person name="Li L."/>
            <person name="Manners J.M."/>
            <person name="Miranda-Saavedra D."/>
            <person name="Mukherjee M."/>
            <person name="Park G."/>
            <person name="Park J."/>
            <person name="Park S.Y."/>
            <person name="Proctor R.H."/>
            <person name="Regev A."/>
            <person name="Ruiz-Roldan M.C."/>
            <person name="Sain D."/>
            <person name="Sakthikumar S."/>
            <person name="Sykes S."/>
            <person name="Schwartz D.C."/>
            <person name="Turgeon B.G."/>
            <person name="Wapinski I."/>
            <person name="Yoder O."/>
            <person name="Young S."/>
            <person name="Zeng Q."/>
            <person name="Zhou S."/>
            <person name="Galagan J."/>
            <person name="Cuomo C.A."/>
            <person name="Kistler H.C."/>
            <person name="Rep M."/>
        </authorList>
    </citation>
    <scope>GENOME REANNOTATION</scope>
    <source>
        <strain evidence="3">ATCC MYA-4620 / CBS 123657 / FGSC 9075 / NRRL 31084 / PH-1</strain>
        <strain evidence="2">PH-1 / ATCC MYA-4620 / FGSC 9075 / NRRL 31084</strain>
    </source>
</reference>
<reference evidence="2" key="4">
    <citation type="submission" date="2017-01" db="UniProtKB">
        <authorList>
            <consortium name="EnsemblFungi"/>
        </authorList>
    </citation>
    <scope>IDENTIFICATION</scope>
    <source>
        <strain evidence="2">PH-1 / ATCC MYA-4620 / FGSC 9075 / NRRL 31084</strain>
    </source>
</reference>
<accession>A0A098DEE3</accession>
<evidence type="ECO:0000313" key="1">
    <source>
        <dbReference type="EMBL" id="CEF76807.1"/>
    </source>
</evidence>
<dbReference type="RefSeq" id="XP_011320309.1">
    <property type="nucleotide sequence ID" value="XM_011322007.1"/>
</dbReference>
<gene>
    <name evidence="1" type="ORF">FGRAMPH1_01T10009</name>
</gene>